<organism evidence="2">
    <name type="scientific">Musca domestica</name>
    <name type="common">House fly</name>
    <dbReference type="NCBI Taxonomy" id="7370"/>
    <lineage>
        <taxon>Eukaryota</taxon>
        <taxon>Metazoa</taxon>
        <taxon>Ecdysozoa</taxon>
        <taxon>Arthropoda</taxon>
        <taxon>Hexapoda</taxon>
        <taxon>Insecta</taxon>
        <taxon>Pterygota</taxon>
        <taxon>Neoptera</taxon>
        <taxon>Endopterygota</taxon>
        <taxon>Diptera</taxon>
        <taxon>Brachycera</taxon>
        <taxon>Muscomorpha</taxon>
        <taxon>Muscoidea</taxon>
        <taxon>Muscidae</taxon>
        <taxon>Musca</taxon>
    </lineage>
</organism>
<dbReference type="EnsemblMetazoa" id="MDOA008740-RB">
    <property type="protein sequence ID" value="MDOA008740-PB"/>
    <property type="gene ID" value="MDOA008740"/>
</dbReference>
<dbReference type="SMART" id="SM00708">
    <property type="entry name" value="PhBP"/>
    <property type="match status" value="1"/>
</dbReference>
<accession>A0A1I8MV39</accession>
<reference evidence="2" key="1">
    <citation type="submission" date="2020-05" db="UniProtKB">
        <authorList>
            <consortium name="EnsemblMetazoa"/>
        </authorList>
    </citation>
    <scope>IDENTIFICATION</scope>
    <source>
        <strain evidence="2">Aabys</strain>
    </source>
</reference>
<dbReference type="OrthoDB" id="7954178at2759"/>
<feature type="signal peptide" evidence="1">
    <location>
        <begin position="1"/>
        <end position="19"/>
    </location>
</feature>
<dbReference type="VEuPathDB" id="VectorBase:MDOMA2_012913"/>
<protein>
    <submittedName>
        <fullName evidence="2">Uncharacterized protein</fullName>
    </submittedName>
</protein>
<evidence type="ECO:0000256" key="1">
    <source>
        <dbReference type="SAM" id="SignalP"/>
    </source>
</evidence>
<dbReference type="VEuPathDB" id="VectorBase:MDOA008740"/>
<dbReference type="AlphaFoldDB" id="A0A1I8MV39"/>
<dbReference type="InterPro" id="IPR036728">
    <property type="entry name" value="PBP_GOBP_sf"/>
</dbReference>
<proteinExistence type="predicted"/>
<dbReference type="Gene3D" id="1.10.238.20">
    <property type="entry name" value="Pheromone/general odorant binding protein domain"/>
    <property type="match status" value="1"/>
</dbReference>
<dbReference type="InterPro" id="IPR006170">
    <property type="entry name" value="PBP/GOBP"/>
</dbReference>
<dbReference type="RefSeq" id="XP_011294236.2">
    <property type="nucleotide sequence ID" value="XM_011295934.3"/>
</dbReference>
<evidence type="ECO:0000313" key="2">
    <source>
        <dbReference type="EnsemblMetazoa" id="MDOA008740-PB"/>
    </source>
</evidence>
<dbReference type="CDD" id="cd23992">
    <property type="entry name" value="PBP_GOBP"/>
    <property type="match status" value="1"/>
</dbReference>
<dbReference type="KEGG" id="mde:101896945"/>
<dbReference type="SUPFAM" id="SSF47565">
    <property type="entry name" value="Insect pheromone/odorant-binding proteins"/>
    <property type="match status" value="1"/>
</dbReference>
<keyword evidence="1" id="KW-0732">Signal</keyword>
<sequence>MNKIFGVIILEVILSQALADDPHDWYPKNPVAVHEKCREENPLTEESRNDLEKGIIHAHPDLIAFFLCTAKSMNFYTTQNGFDANRLIYALEKMDLLHNRNAVEECVKKNKDVSPEETKVFNVAKCIEDENVSGEKH</sequence>
<dbReference type="Pfam" id="PF01395">
    <property type="entry name" value="PBP_GOBP"/>
    <property type="match status" value="1"/>
</dbReference>
<name>A0A1I8MV39_MUSDO</name>
<feature type="chain" id="PRO_5044560881" evidence="1">
    <location>
        <begin position="20"/>
        <end position="137"/>
    </location>
</feature>
<dbReference type="GO" id="GO:0005549">
    <property type="term" value="F:odorant binding"/>
    <property type="evidence" value="ECO:0007669"/>
    <property type="project" value="InterPro"/>
</dbReference>
<gene>
    <name evidence="2" type="primary">101896945</name>
</gene>